<feature type="transmembrane region" description="Helical" evidence="1">
    <location>
        <begin position="189"/>
        <end position="208"/>
    </location>
</feature>
<feature type="transmembrane region" description="Helical" evidence="1">
    <location>
        <begin position="44"/>
        <end position="67"/>
    </location>
</feature>
<name>A0ABX1L020_9LACO</name>
<sequence>MQTTLRFKPRSVTNALIRICWVIIIVMIVGTIVIKLAVKNTYSSVQPILMVEIFWFATSVLLANIAISYHHLKGQDYQLIEINQNQTGIWVTRYSFRSERLYVPFDWLKITRNSDNVRFDWQHALQFDRKNRPKLRSHSRISINSLWLDATQLTNFLKTIEYLQNGAVGAQPQIQESGQPKKTERKAKFRSQIIAMSIVLIIGNAIAFGTTGKKVQHVAGNDSHQKVQLKDNTTYRTRQLQLTVHHSYAAETDEGDPVLIVNMSVQPRNKGASLSADAFKVYRKWSDKAEANDDDYSEARNFIGTKIKVGGEYKPVMNILDGSGWYGYEYSKGVCRPFNIVVKRPKSGSFDFLYRGFYYQYNVPDKDEDTSIVFHVKTKNLEVLK</sequence>
<evidence type="ECO:0000256" key="1">
    <source>
        <dbReference type="SAM" id="Phobius"/>
    </source>
</evidence>
<evidence type="ECO:0000313" key="3">
    <source>
        <dbReference type="Proteomes" id="UP000763447"/>
    </source>
</evidence>
<organism evidence="2 3">
    <name type="scientific">Secundilactobacillus angelensis</name>
    <dbReference type="NCBI Taxonomy" id="2722706"/>
    <lineage>
        <taxon>Bacteria</taxon>
        <taxon>Bacillati</taxon>
        <taxon>Bacillota</taxon>
        <taxon>Bacilli</taxon>
        <taxon>Lactobacillales</taxon>
        <taxon>Lactobacillaceae</taxon>
        <taxon>Secundilactobacillus</taxon>
    </lineage>
</organism>
<comment type="caution">
    <text evidence="2">The sequence shown here is derived from an EMBL/GenBank/DDBJ whole genome shotgun (WGS) entry which is preliminary data.</text>
</comment>
<keyword evidence="3" id="KW-1185">Reference proteome</keyword>
<dbReference type="RefSeq" id="WP_168926096.1">
    <property type="nucleotide sequence ID" value="NZ_JAAXLJ010000030.1"/>
</dbReference>
<dbReference type="Proteomes" id="UP000763447">
    <property type="component" value="Unassembled WGS sequence"/>
</dbReference>
<dbReference type="EMBL" id="JAAXLJ010000030">
    <property type="protein sequence ID" value="NLR19547.1"/>
    <property type="molecule type" value="Genomic_DNA"/>
</dbReference>
<keyword evidence="1" id="KW-1133">Transmembrane helix</keyword>
<keyword evidence="1" id="KW-0472">Membrane</keyword>
<reference evidence="2 3" key="1">
    <citation type="submission" date="2020-04" db="EMBL/GenBank/DDBJ databases">
        <title>A novel species of genus Lactobacillus that was isolated from fermented food Zha-chili.</title>
        <authorList>
            <person name="Zhang Z."/>
        </authorList>
    </citation>
    <scope>NUCLEOTIDE SEQUENCE [LARGE SCALE GENOMIC DNA]</scope>
    <source>
        <strain evidence="3">HBUAS51383</strain>
    </source>
</reference>
<evidence type="ECO:0000313" key="2">
    <source>
        <dbReference type="EMBL" id="NLR19547.1"/>
    </source>
</evidence>
<proteinExistence type="predicted"/>
<keyword evidence="1" id="KW-0812">Transmembrane</keyword>
<gene>
    <name evidence="2" type="ORF">HC026_11670</name>
</gene>
<feature type="transmembrane region" description="Helical" evidence="1">
    <location>
        <begin position="15"/>
        <end position="38"/>
    </location>
</feature>
<protein>
    <recommendedName>
        <fullName evidence="4">DUF4352 domain-containing protein</fullName>
    </recommendedName>
</protein>
<evidence type="ECO:0008006" key="4">
    <source>
        <dbReference type="Google" id="ProtNLM"/>
    </source>
</evidence>
<accession>A0ABX1L020</accession>